<dbReference type="KEGG" id="egd:GS424_010180"/>
<sequence length="584" mass="61703">MSRSAATPVATTLARVGYALAGALVAVLVSAAASLVPWPMEASTLSLFVTAAAMGATLMLWASFKPSHVAGGSVAVEALVVVVTVMALLMVGSSLQSPSLIGHYSNPLSWVWDHVVFMLYSSLGFVLPAAWALGSSERWVRRSWGRVGGEAAFVVAVGVLVASGVLDLAYSLAGFIVQGLLFVAAALAAAAVVQRLVCELVRRSREGRDPAPRPAAPPAERPRPASRWNLRAACIAVLVVSAGISVAALAFFFACRGQAAAQGLELRRVVYDVPTICVFLTCFVAIPFAAIGTAAGPSKDYRVAGCAALCALVLLPTALFSTVRLAPPEETVLDDGRIEVTKKPFLFGAATFEYATPEGPLFMRMLPDAREAAVPEDDAASDPGQMRSSYLVSGAIVSLDAEARTLVLAVTNSTEYLEPGTEVDVECASAEHFDVPFEELAVGESVQIVSEQGLSRGTFVAQDVYVEISEYYRQEDGPARTLDDILASYDCPYAITGTVTSAVGEGRFSFRVDDGGGFIENGTELRVSEAFVERRLYGMKGLQWGMDGVVIGFSDLPAEGVLRAKVIVGNDDTSSDYWENMPAA</sequence>
<proteinExistence type="predicted"/>
<evidence type="ECO:0000313" key="2">
    <source>
        <dbReference type="Proteomes" id="UP000478463"/>
    </source>
</evidence>
<evidence type="ECO:0000313" key="1">
    <source>
        <dbReference type="EMBL" id="QOS66918.1"/>
    </source>
</evidence>
<gene>
    <name evidence="1" type="ORF">GS424_010180</name>
</gene>
<name>A0A6L7ISL3_9ACTN</name>
<accession>A0A6L7ISL3</accession>
<organism evidence="1 2">
    <name type="scientific">Eggerthella guodeyinii</name>
    <dbReference type="NCBI Taxonomy" id="2690837"/>
    <lineage>
        <taxon>Bacteria</taxon>
        <taxon>Bacillati</taxon>
        <taxon>Actinomycetota</taxon>
        <taxon>Coriobacteriia</taxon>
        <taxon>Eggerthellales</taxon>
        <taxon>Eggerthellaceae</taxon>
        <taxon>Eggerthella</taxon>
    </lineage>
</organism>
<dbReference type="EMBL" id="CP063310">
    <property type="protein sequence ID" value="QOS66918.1"/>
    <property type="molecule type" value="Genomic_DNA"/>
</dbReference>
<protein>
    <submittedName>
        <fullName evidence="1">Uncharacterized protein</fullName>
    </submittedName>
</protein>
<dbReference type="AlphaFoldDB" id="A0A6L7ISL3"/>
<dbReference type="Proteomes" id="UP000478463">
    <property type="component" value="Chromosome"/>
</dbReference>
<reference evidence="1 2" key="1">
    <citation type="submission" date="2020-10" db="EMBL/GenBank/DDBJ databases">
        <title>Eggerthella sp. nov., isolated from human feces.</title>
        <authorList>
            <person name="Yajun G."/>
        </authorList>
    </citation>
    <scope>NUCLEOTIDE SEQUENCE [LARGE SCALE GENOMIC DNA]</scope>
    <source>
        <strain evidence="1 2">HF-1101</strain>
    </source>
</reference>
<dbReference type="RefSeq" id="WP_160942310.1">
    <property type="nucleotide sequence ID" value="NZ_CP063310.1"/>
</dbReference>